<dbReference type="AlphaFoldDB" id="A0A7R7DMD0"/>
<dbReference type="InterPro" id="IPR036188">
    <property type="entry name" value="FAD/NAD-bd_sf"/>
</dbReference>
<dbReference type="RefSeq" id="WP_203960807.1">
    <property type="nucleotide sequence ID" value="NZ_AP023355.1"/>
</dbReference>
<sequence>MGQVVILGGGTAGTIAANRLRRRLDRDEWHITVVDADDEHLYQPGLLMVPFGEYQRPDLVRPRHRYLASGVRLVRGQVELVKPADNLVRLAGGELLHYTYLVIATGTTPRPDQTPGLLGPQWGDTAHEFYTLDGAERLAGALQRFGGGRVVIDVVDMPIKCPVAPLEFAFLLDAHLRRRGLRGRTELTYATPLPGAFTRPVASQLLGSMLTDRNIIVEPDFMAEQVTGDGIVSYDGRRLGYDLLVTVPLNMGADYVADSGLGDELNHVPVDRHTLQAAGYENIFALGDANDVPTSKAGSVAHVEAELFADALAARLHGRPAEADFDGHANCFVECGDGRALLLDFNYDTEPLPGSYPVPGLGPFRLLRPTRLNHWGKHAFRWMYWHALLPDRPLPLPARMSKAGKHVPQEVAS</sequence>
<dbReference type="InterPro" id="IPR052541">
    <property type="entry name" value="SQRD"/>
</dbReference>
<keyword evidence="3" id="KW-1185">Reference proteome</keyword>
<evidence type="ECO:0000313" key="2">
    <source>
        <dbReference type="EMBL" id="BCJ34022.1"/>
    </source>
</evidence>
<name>A0A7R7DMD0_9ACTN</name>
<dbReference type="PANTHER" id="PTHR43755">
    <property type="match status" value="1"/>
</dbReference>
<dbReference type="InterPro" id="IPR023753">
    <property type="entry name" value="FAD/NAD-binding_dom"/>
</dbReference>
<feature type="domain" description="FAD/NAD(P)-binding" evidence="1">
    <location>
        <begin position="3"/>
        <end position="292"/>
    </location>
</feature>
<reference evidence="2 3" key="1">
    <citation type="submission" date="2020-08" db="EMBL/GenBank/DDBJ databases">
        <title>Whole genome shotgun sequence of Actinocatenispora thailandica NBRC 105041.</title>
        <authorList>
            <person name="Komaki H."/>
            <person name="Tamura T."/>
        </authorList>
    </citation>
    <scope>NUCLEOTIDE SEQUENCE [LARGE SCALE GENOMIC DNA]</scope>
    <source>
        <strain evidence="2 3">NBRC 105041</strain>
    </source>
</reference>
<dbReference type="KEGG" id="atl:Athai_15250"/>
<dbReference type="SUPFAM" id="SSF51905">
    <property type="entry name" value="FAD/NAD(P)-binding domain"/>
    <property type="match status" value="2"/>
</dbReference>
<proteinExistence type="predicted"/>
<dbReference type="PRINTS" id="PR00368">
    <property type="entry name" value="FADPNR"/>
</dbReference>
<dbReference type="Proteomes" id="UP000611640">
    <property type="component" value="Chromosome"/>
</dbReference>
<gene>
    <name evidence="2" type="ORF">Athai_15250</name>
</gene>
<accession>A0A7R7DMD0</accession>
<dbReference type="Pfam" id="PF07992">
    <property type="entry name" value="Pyr_redox_2"/>
    <property type="match status" value="1"/>
</dbReference>
<dbReference type="Gene3D" id="3.50.50.60">
    <property type="entry name" value="FAD/NAD(P)-binding domain"/>
    <property type="match status" value="2"/>
</dbReference>
<dbReference type="GO" id="GO:0016491">
    <property type="term" value="F:oxidoreductase activity"/>
    <property type="evidence" value="ECO:0007669"/>
    <property type="project" value="InterPro"/>
</dbReference>
<evidence type="ECO:0000259" key="1">
    <source>
        <dbReference type="Pfam" id="PF07992"/>
    </source>
</evidence>
<organism evidence="2 3">
    <name type="scientific">Actinocatenispora thailandica</name>
    <dbReference type="NCBI Taxonomy" id="227318"/>
    <lineage>
        <taxon>Bacteria</taxon>
        <taxon>Bacillati</taxon>
        <taxon>Actinomycetota</taxon>
        <taxon>Actinomycetes</taxon>
        <taxon>Micromonosporales</taxon>
        <taxon>Micromonosporaceae</taxon>
        <taxon>Actinocatenispora</taxon>
    </lineage>
</organism>
<dbReference type="EMBL" id="AP023355">
    <property type="protein sequence ID" value="BCJ34022.1"/>
    <property type="molecule type" value="Genomic_DNA"/>
</dbReference>
<evidence type="ECO:0000313" key="3">
    <source>
        <dbReference type="Proteomes" id="UP000611640"/>
    </source>
</evidence>
<protein>
    <submittedName>
        <fullName evidence="2">Oxidoreductase</fullName>
    </submittedName>
</protein>
<dbReference type="PANTHER" id="PTHR43755:SF1">
    <property type="entry name" value="FAD-DEPENDENT PYRIDINE NUCLEOTIDE-DISULPHIDE OXIDOREDUCTASE"/>
    <property type="match status" value="1"/>
</dbReference>